<evidence type="ECO:0000256" key="11">
    <source>
        <dbReference type="ARBA" id="ARBA00022989"/>
    </source>
</evidence>
<keyword evidence="14" id="KW-0969">Cilium</keyword>
<dbReference type="PANTHER" id="PTHR11690">
    <property type="entry name" value="AMILORIDE-SENSITIVE SODIUM CHANNEL-RELATED"/>
    <property type="match status" value="1"/>
</dbReference>
<keyword evidence="7" id="KW-1003">Cell membrane</keyword>
<evidence type="ECO:0000256" key="2">
    <source>
        <dbReference type="ARBA" id="ARBA00004230"/>
    </source>
</evidence>
<keyword evidence="15 26" id="KW-0472">Membrane</keyword>
<organism evidence="27">
    <name type="scientific">Hynobius nigrescens</name>
    <name type="common">Japanese black salamander</name>
    <dbReference type="NCBI Taxonomy" id="324339"/>
    <lineage>
        <taxon>Eukaryota</taxon>
        <taxon>Metazoa</taxon>
        <taxon>Chordata</taxon>
        <taxon>Craniata</taxon>
        <taxon>Vertebrata</taxon>
        <taxon>Euteleostomi</taxon>
        <taxon>Amphibia</taxon>
        <taxon>Batrachia</taxon>
        <taxon>Caudata</taxon>
        <taxon>Cryptobranchoidea</taxon>
        <taxon>Hynobiidae</taxon>
        <taxon>Hynobius</taxon>
        <taxon>Hynobius</taxon>
    </lineage>
</organism>
<evidence type="ECO:0000256" key="9">
    <source>
        <dbReference type="ARBA" id="ARBA00022692"/>
    </source>
</evidence>
<keyword evidence="20" id="KW-0968">Cytoplasmic vesicle</keyword>
<dbReference type="PROSITE" id="PS01206">
    <property type="entry name" value="ASC"/>
    <property type="match status" value="1"/>
</dbReference>
<evidence type="ECO:0000256" key="16">
    <source>
        <dbReference type="ARBA" id="ARBA00023157"/>
    </source>
</evidence>
<evidence type="ECO:0000256" key="5">
    <source>
        <dbReference type="ARBA" id="ARBA00022448"/>
    </source>
</evidence>
<dbReference type="PANTHER" id="PTHR11690:SF124">
    <property type="entry name" value="AMILORIDE-SENSITIVE SODIUM CHANNEL SUBUNIT ALPHA"/>
    <property type="match status" value="1"/>
</dbReference>
<feature type="compositionally biased region" description="Polar residues" evidence="25">
    <location>
        <begin position="633"/>
        <end position="647"/>
    </location>
</feature>
<evidence type="ECO:0000256" key="13">
    <source>
        <dbReference type="ARBA" id="ARBA00023065"/>
    </source>
</evidence>
<dbReference type="Gene3D" id="2.60.470.10">
    <property type="entry name" value="Acid-sensing ion channels like domains"/>
    <property type="match status" value="1"/>
</dbReference>
<name>D2KYV6_HYNNI</name>
<dbReference type="Pfam" id="PF00858">
    <property type="entry name" value="ASC"/>
    <property type="match status" value="1"/>
</dbReference>
<comment type="subcellular location">
    <subcellularLocation>
        <location evidence="3">Apical cell membrane</location>
        <topology evidence="3">Multi-pass membrane protein</topology>
    </subcellularLocation>
    <subcellularLocation>
        <location evidence="2">Cell projection</location>
        <location evidence="2">Cilium</location>
        <location evidence="2">Flagellum</location>
    </subcellularLocation>
    <subcellularLocation>
        <location evidence="4">Cytoplasmic granule</location>
    </subcellularLocation>
    <subcellularLocation>
        <location evidence="1">Cytoplasmic vesicle</location>
        <location evidence="1">Secretory vesicle</location>
        <location evidence="1">Acrosome</location>
    </subcellularLocation>
</comment>
<evidence type="ECO:0000256" key="10">
    <source>
        <dbReference type="ARBA" id="ARBA00022846"/>
    </source>
</evidence>
<sequence>MTEEKKEKEGLIEFYSSYRELFEFFCNNTTIHGAIRLVCSAHNRMKTAFWVVLFIASFGLLYWQFGLLFGQYFSYPVSINMNVNSDKLLFPAVTVCTLNPYRYTAVLEDLRELDRLTEQTLYDLYRYNSSGMDALYHESRRERRSATFPLFPLERLSPEQGAGGRVRRSSGAAVREEELPIDSISWNIGFKLCNDSGKDCFYQKYSSGVDAIREWYRFHYINILARVPATSGVPLNEDSFQNFIFACRFNEDSCSEANYTHSHHPLYGNCYTFNEDHSRNDSRWASSMPGINYGLSLVLRTEQNDYIPLLSTTAGARVIIQAPDEPVLLNEGGFNIQPGVETSISMTKETMDRLGGAYSDCTEDGSDVEVKNLFNKKYTQQACVRSCFQANMVQRCGCAYYFDPLPPGEEYCDYHKQPNWGHCYYKLENEFVSDDLQCFTKCRKPCQLSEYHLSAGYSRWPSDVSKSWVFHMLSQQNQYNFTSDRSGVAKLNIYFSEMTYKSTVESPAINMVVLLSLLGSQWSLWFGSSVLSVVEMAELLFDVAAITVILYLQRRRKRQMDSVEEDSQAPTPTLPRFEGHGNPEFQSEEEPSHQFRVVADITPPPAYDSLELHAREECDDSCSCSHRSSIRSNMSVHSRASSAATNA</sequence>
<keyword evidence="11 26" id="KW-1133">Transmembrane helix</keyword>
<evidence type="ECO:0000256" key="7">
    <source>
        <dbReference type="ARBA" id="ARBA00022475"/>
    </source>
</evidence>
<evidence type="ECO:0000256" key="18">
    <source>
        <dbReference type="ARBA" id="ARBA00023273"/>
    </source>
</evidence>
<keyword evidence="10" id="KW-0282">Flagellum</keyword>
<evidence type="ECO:0000313" key="27">
    <source>
        <dbReference type="EMBL" id="BAI66492.2"/>
    </source>
</evidence>
<evidence type="ECO:0000256" key="20">
    <source>
        <dbReference type="ARBA" id="ARBA00023329"/>
    </source>
</evidence>
<dbReference type="NCBIfam" id="TIGR00859">
    <property type="entry name" value="ENaC"/>
    <property type="match status" value="1"/>
</dbReference>
<feature type="transmembrane region" description="Helical" evidence="26">
    <location>
        <begin position="48"/>
        <end position="69"/>
    </location>
</feature>
<keyword evidence="9 26" id="KW-0812">Transmembrane</keyword>
<feature type="region of interest" description="Disordered" evidence="25">
    <location>
        <begin position="560"/>
        <end position="598"/>
    </location>
</feature>
<dbReference type="PRINTS" id="PR01078">
    <property type="entry name" value="AMINACHANNEL"/>
</dbReference>
<proteinExistence type="evidence at transcript level"/>
<evidence type="ECO:0000256" key="22">
    <source>
        <dbReference type="ARBA" id="ARBA00037944"/>
    </source>
</evidence>
<evidence type="ECO:0000256" key="1">
    <source>
        <dbReference type="ARBA" id="ARBA00004218"/>
    </source>
</evidence>
<feature type="region of interest" description="Disordered" evidence="25">
    <location>
        <begin position="621"/>
        <end position="647"/>
    </location>
</feature>
<reference evidence="27" key="1">
    <citation type="journal article" date="2011" name="J. Exp. Zool. B Mol. Dev. Evol.">
        <title>Ontogeny of ENaC expression in the gills and the kidneys of the Japanese black salamander (Hynobius nigrescens Stejneger).</title>
        <authorList>
            <person name="Uchiyama M."/>
            <person name="Kumano T."/>
            <person name="Konno N."/>
            <person name="Yoshizawa H."/>
            <person name="Matsuda K."/>
        </authorList>
    </citation>
    <scope>NUCLEOTIDE SEQUENCE</scope>
    <source>
        <tissue evidence="27">Kidney</tissue>
    </source>
</reference>
<evidence type="ECO:0000256" key="4">
    <source>
        <dbReference type="ARBA" id="ARBA00004463"/>
    </source>
</evidence>
<accession>D2KYV6</accession>
<evidence type="ECO:0000256" key="19">
    <source>
        <dbReference type="ARBA" id="ARBA00023303"/>
    </source>
</evidence>
<evidence type="ECO:0000256" key="23">
    <source>
        <dbReference type="ARBA" id="ARBA00050031"/>
    </source>
</evidence>
<evidence type="ECO:0000256" key="24">
    <source>
        <dbReference type="ARBA" id="ARBA00050051"/>
    </source>
</evidence>
<evidence type="ECO:0000256" key="8">
    <source>
        <dbReference type="ARBA" id="ARBA00022490"/>
    </source>
</evidence>
<dbReference type="EMBL" id="AB538276">
    <property type="protein sequence ID" value="BAI66492.2"/>
    <property type="molecule type" value="mRNA"/>
</dbReference>
<evidence type="ECO:0000256" key="17">
    <source>
        <dbReference type="ARBA" id="ARBA00023201"/>
    </source>
</evidence>
<dbReference type="Gene3D" id="1.10.287.770">
    <property type="entry name" value="YojJ-like"/>
    <property type="match status" value="1"/>
</dbReference>
<dbReference type="GO" id="GO:0001669">
    <property type="term" value="C:acrosomal vesicle"/>
    <property type="evidence" value="ECO:0007669"/>
    <property type="project" value="UniProtKB-SubCell"/>
</dbReference>
<evidence type="ECO:0000256" key="21">
    <source>
        <dbReference type="ARBA" id="ARBA00036239"/>
    </source>
</evidence>
<dbReference type="AlphaFoldDB" id="D2KYV6"/>
<protein>
    <recommendedName>
        <fullName evidence="23">Epithelial sodium channel subunit alpha</fullName>
    </recommendedName>
    <alternativeName>
        <fullName evidence="24">Amiloride-sensitive sodium channel subunit alpha</fullName>
    </alternativeName>
</protein>
<evidence type="ECO:0000256" key="3">
    <source>
        <dbReference type="ARBA" id="ARBA00004424"/>
    </source>
</evidence>
<evidence type="ECO:0000256" key="14">
    <source>
        <dbReference type="ARBA" id="ARBA00023069"/>
    </source>
</evidence>
<evidence type="ECO:0000256" key="12">
    <source>
        <dbReference type="ARBA" id="ARBA00023053"/>
    </source>
</evidence>
<gene>
    <name evidence="27" type="primary">ENaC alpha</name>
</gene>
<dbReference type="GO" id="GO:0031514">
    <property type="term" value="C:motile cilium"/>
    <property type="evidence" value="ECO:0007669"/>
    <property type="project" value="UniProtKB-SubCell"/>
</dbReference>
<evidence type="ECO:0000256" key="26">
    <source>
        <dbReference type="SAM" id="Phobius"/>
    </source>
</evidence>
<comment type="similarity">
    <text evidence="22">Belongs to the amiloride-sensitive sodium channel (TC 1.A.6) family. SCNN1A subfamily.</text>
</comment>
<keyword evidence="13" id="KW-0406">Ion transport</keyword>
<keyword evidence="6" id="KW-0894">Sodium channel</keyword>
<keyword evidence="8" id="KW-0963">Cytoplasm</keyword>
<evidence type="ECO:0000256" key="25">
    <source>
        <dbReference type="SAM" id="MobiDB-lite"/>
    </source>
</evidence>
<keyword evidence="16" id="KW-1015">Disulfide bond</keyword>
<dbReference type="InterPro" id="IPR020903">
    <property type="entry name" value="ENaC_CS"/>
</dbReference>
<dbReference type="GO" id="GO:0016324">
    <property type="term" value="C:apical plasma membrane"/>
    <property type="evidence" value="ECO:0007669"/>
    <property type="project" value="UniProtKB-SubCell"/>
</dbReference>
<evidence type="ECO:0000256" key="15">
    <source>
        <dbReference type="ARBA" id="ARBA00023136"/>
    </source>
</evidence>
<keyword evidence="19 27" id="KW-0407">Ion channel</keyword>
<feature type="compositionally biased region" description="Low complexity" evidence="25">
    <location>
        <begin position="622"/>
        <end position="632"/>
    </location>
</feature>
<comment type="catalytic activity">
    <reaction evidence="21">
        <text>Na(+)(in) = Na(+)(out)</text>
        <dbReference type="Rhea" id="RHEA:34963"/>
        <dbReference type="ChEBI" id="CHEBI:29101"/>
    </reaction>
</comment>
<keyword evidence="5" id="KW-0813">Transport</keyword>
<keyword evidence="12" id="KW-0915">Sodium</keyword>
<evidence type="ECO:0000256" key="6">
    <source>
        <dbReference type="ARBA" id="ARBA00022461"/>
    </source>
</evidence>
<dbReference type="InterPro" id="IPR001873">
    <property type="entry name" value="ENaC"/>
</dbReference>
<dbReference type="GO" id="GO:0015280">
    <property type="term" value="F:ligand-gated sodium channel activity"/>
    <property type="evidence" value="ECO:0007669"/>
    <property type="project" value="InterPro"/>
</dbReference>
<dbReference type="InterPro" id="IPR004724">
    <property type="entry name" value="ENaC_chordates"/>
</dbReference>
<keyword evidence="18" id="KW-0966">Cell projection</keyword>
<keyword evidence="17" id="KW-0739">Sodium transport</keyword>